<feature type="transmembrane region" description="Helical" evidence="6">
    <location>
        <begin position="243"/>
        <end position="262"/>
    </location>
</feature>
<evidence type="ECO:0000313" key="9">
    <source>
        <dbReference type="Proteomes" id="UP001161422"/>
    </source>
</evidence>
<dbReference type="RefSeq" id="WP_095506809.1">
    <property type="nucleotide sequence ID" value="NZ_BSNC01000012.1"/>
</dbReference>
<feature type="transmembrane region" description="Helical" evidence="6">
    <location>
        <begin position="66"/>
        <end position="83"/>
    </location>
</feature>
<keyword evidence="3 6" id="KW-0812">Transmembrane</keyword>
<feature type="transmembrane region" description="Helical" evidence="6">
    <location>
        <begin position="178"/>
        <end position="200"/>
    </location>
</feature>
<accession>A0AA37RZ62</accession>
<evidence type="ECO:0000256" key="5">
    <source>
        <dbReference type="ARBA" id="ARBA00023136"/>
    </source>
</evidence>
<dbReference type="Gene3D" id="1.10.3730.20">
    <property type="match status" value="2"/>
</dbReference>
<protein>
    <submittedName>
        <fullName evidence="8">Membrane protein</fullName>
    </submittedName>
</protein>
<dbReference type="InterPro" id="IPR000620">
    <property type="entry name" value="EamA_dom"/>
</dbReference>
<name>A0AA37RZ62_9GAMM</name>
<evidence type="ECO:0000313" key="8">
    <source>
        <dbReference type="EMBL" id="GLP97883.1"/>
    </source>
</evidence>
<feature type="transmembrane region" description="Helical" evidence="6">
    <location>
        <begin position="35"/>
        <end position="54"/>
    </location>
</feature>
<gene>
    <name evidence="8" type="ORF">GCM10007895_31900</name>
</gene>
<keyword evidence="4 6" id="KW-1133">Transmembrane helix</keyword>
<proteinExistence type="predicted"/>
<feature type="domain" description="EamA" evidence="7">
    <location>
        <begin position="153"/>
        <end position="283"/>
    </location>
</feature>
<organism evidence="8 9">
    <name type="scientific">Paraferrimonas sedimenticola</name>
    <dbReference type="NCBI Taxonomy" id="375674"/>
    <lineage>
        <taxon>Bacteria</taxon>
        <taxon>Pseudomonadati</taxon>
        <taxon>Pseudomonadota</taxon>
        <taxon>Gammaproteobacteria</taxon>
        <taxon>Alteromonadales</taxon>
        <taxon>Ferrimonadaceae</taxon>
        <taxon>Paraferrimonas</taxon>
    </lineage>
</organism>
<dbReference type="PANTHER" id="PTHR32322:SF18">
    <property type="entry name" value="S-ADENOSYLMETHIONINE_S-ADENOSYLHOMOCYSTEINE TRANSPORTER"/>
    <property type="match status" value="1"/>
</dbReference>
<reference evidence="8" key="2">
    <citation type="submission" date="2023-01" db="EMBL/GenBank/DDBJ databases">
        <title>Draft genome sequence of Paraferrimonas sedimenticola strain NBRC 101628.</title>
        <authorList>
            <person name="Sun Q."/>
            <person name="Mori K."/>
        </authorList>
    </citation>
    <scope>NUCLEOTIDE SEQUENCE</scope>
    <source>
        <strain evidence="8">NBRC 101628</strain>
    </source>
</reference>
<dbReference type="GO" id="GO:0005886">
    <property type="term" value="C:plasma membrane"/>
    <property type="evidence" value="ECO:0007669"/>
    <property type="project" value="UniProtKB-SubCell"/>
</dbReference>
<dbReference type="Pfam" id="PF00892">
    <property type="entry name" value="EamA"/>
    <property type="match status" value="2"/>
</dbReference>
<keyword evidence="9" id="KW-1185">Reference proteome</keyword>
<feature type="transmembrane region" description="Helical" evidence="6">
    <location>
        <begin position="123"/>
        <end position="139"/>
    </location>
</feature>
<evidence type="ECO:0000256" key="4">
    <source>
        <dbReference type="ARBA" id="ARBA00022989"/>
    </source>
</evidence>
<evidence type="ECO:0000259" key="7">
    <source>
        <dbReference type="Pfam" id="PF00892"/>
    </source>
</evidence>
<keyword evidence="2" id="KW-1003">Cell membrane</keyword>
<dbReference type="InterPro" id="IPR050638">
    <property type="entry name" value="AA-Vitamin_Transporters"/>
</dbReference>
<dbReference type="Proteomes" id="UP001161422">
    <property type="component" value="Unassembled WGS sequence"/>
</dbReference>
<evidence type="ECO:0000256" key="6">
    <source>
        <dbReference type="SAM" id="Phobius"/>
    </source>
</evidence>
<feature type="transmembrane region" description="Helical" evidence="6">
    <location>
        <begin position="151"/>
        <end position="171"/>
    </location>
</feature>
<feature type="domain" description="EamA" evidence="7">
    <location>
        <begin position="9"/>
        <end position="138"/>
    </location>
</feature>
<feature type="transmembrane region" description="Helical" evidence="6">
    <location>
        <begin position="268"/>
        <end position="284"/>
    </location>
</feature>
<keyword evidence="5 6" id="KW-0472">Membrane</keyword>
<evidence type="ECO:0000256" key="3">
    <source>
        <dbReference type="ARBA" id="ARBA00022692"/>
    </source>
</evidence>
<feature type="transmembrane region" description="Helical" evidence="6">
    <location>
        <begin position="95"/>
        <end position="116"/>
    </location>
</feature>
<feature type="transmembrane region" description="Helical" evidence="6">
    <location>
        <begin position="9"/>
        <end position="29"/>
    </location>
</feature>
<feature type="transmembrane region" description="Helical" evidence="6">
    <location>
        <begin position="212"/>
        <end position="231"/>
    </location>
</feature>
<evidence type="ECO:0000256" key="2">
    <source>
        <dbReference type="ARBA" id="ARBA00022475"/>
    </source>
</evidence>
<dbReference type="EMBL" id="BSNC01000012">
    <property type="protein sequence ID" value="GLP97883.1"/>
    <property type="molecule type" value="Genomic_DNA"/>
</dbReference>
<comment type="caution">
    <text evidence="8">The sequence shown here is derived from an EMBL/GenBank/DDBJ whole genome shotgun (WGS) entry which is preliminary data.</text>
</comment>
<sequence length="290" mass="31850">MRLQPDPRLALVIATLLWASSFIALKWAFDVYHPNWVIAGRMLVALACFSLFYRQILRFQYRQGDWKVLVIMSACEPCLYFIFESQALLYTSATQAGMMTAMAPVLTAAVAFVFLGERLTRRNGLGFGLAAIGVIWLTLAGSEDQHAPNPLLGNTLELLAMLCAAVYGVCLKLLSKRYSALTLTSLQAAVGSLFFVPLAAVSEQTWVLDWSGIGAIVYLGACVTLGAYLLYNYAVSQIPLTQAVIYVNLIPVFTAIMAMLLLGERLNGYQWLAAILVMAGVFLGQDKKRI</sequence>
<comment type="subcellular location">
    <subcellularLocation>
        <location evidence="1">Cell membrane</location>
        <topology evidence="1">Multi-pass membrane protein</topology>
    </subcellularLocation>
</comment>
<dbReference type="AlphaFoldDB" id="A0AA37RZ62"/>
<evidence type="ECO:0000256" key="1">
    <source>
        <dbReference type="ARBA" id="ARBA00004651"/>
    </source>
</evidence>
<reference evidence="8" key="1">
    <citation type="journal article" date="2014" name="Int. J. Syst. Evol. Microbiol.">
        <title>Complete genome sequence of Corynebacterium casei LMG S-19264T (=DSM 44701T), isolated from a smear-ripened cheese.</title>
        <authorList>
            <consortium name="US DOE Joint Genome Institute (JGI-PGF)"/>
            <person name="Walter F."/>
            <person name="Albersmeier A."/>
            <person name="Kalinowski J."/>
            <person name="Ruckert C."/>
        </authorList>
    </citation>
    <scope>NUCLEOTIDE SEQUENCE</scope>
    <source>
        <strain evidence="8">NBRC 101628</strain>
    </source>
</reference>
<dbReference type="InterPro" id="IPR037185">
    <property type="entry name" value="EmrE-like"/>
</dbReference>
<dbReference type="PANTHER" id="PTHR32322">
    <property type="entry name" value="INNER MEMBRANE TRANSPORTER"/>
    <property type="match status" value="1"/>
</dbReference>
<dbReference type="SUPFAM" id="SSF103481">
    <property type="entry name" value="Multidrug resistance efflux transporter EmrE"/>
    <property type="match status" value="2"/>
</dbReference>